<dbReference type="PANTHER" id="PTHR13205">
    <property type="entry name" value="TRANSMEMBRANE PROTEIN 15-RELATED"/>
    <property type="match status" value="1"/>
</dbReference>
<dbReference type="AlphaFoldDB" id="A0A7J7J3F6"/>
<evidence type="ECO:0000256" key="8">
    <source>
        <dbReference type="ARBA" id="ARBA00022989"/>
    </source>
</evidence>
<evidence type="ECO:0000313" key="11">
    <source>
        <dbReference type="EMBL" id="KAF6020655.1"/>
    </source>
</evidence>
<dbReference type="InterPro" id="IPR032974">
    <property type="entry name" value="Polypren_kinase"/>
</dbReference>
<dbReference type="OrthoDB" id="377083at2759"/>
<evidence type="ECO:0000256" key="3">
    <source>
        <dbReference type="ARBA" id="ARBA00012132"/>
    </source>
</evidence>
<evidence type="ECO:0000256" key="6">
    <source>
        <dbReference type="ARBA" id="ARBA00022777"/>
    </source>
</evidence>
<dbReference type="EMBL" id="VXIV02003154">
    <property type="protein sequence ID" value="KAF6020655.1"/>
    <property type="molecule type" value="Genomic_DNA"/>
</dbReference>
<organism evidence="11 12">
    <name type="scientific">Bugula neritina</name>
    <name type="common">Brown bryozoan</name>
    <name type="synonym">Sertularia neritina</name>
    <dbReference type="NCBI Taxonomy" id="10212"/>
    <lineage>
        <taxon>Eukaryota</taxon>
        <taxon>Metazoa</taxon>
        <taxon>Spiralia</taxon>
        <taxon>Lophotrochozoa</taxon>
        <taxon>Bryozoa</taxon>
        <taxon>Gymnolaemata</taxon>
        <taxon>Cheilostomatida</taxon>
        <taxon>Flustrina</taxon>
        <taxon>Buguloidea</taxon>
        <taxon>Bugulidae</taxon>
        <taxon>Bugula</taxon>
    </lineage>
</organism>
<keyword evidence="8 10" id="KW-1133">Transmembrane helix</keyword>
<dbReference type="GO" id="GO:0043048">
    <property type="term" value="P:dolichyl monophosphate biosynthetic process"/>
    <property type="evidence" value="ECO:0007669"/>
    <property type="project" value="TreeGrafter"/>
</dbReference>
<comment type="similarity">
    <text evidence="2">Belongs to the polyprenol kinase family.</text>
</comment>
<evidence type="ECO:0000256" key="7">
    <source>
        <dbReference type="ARBA" id="ARBA00022824"/>
    </source>
</evidence>
<keyword evidence="7" id="KW-0256">Endoplasmic reticulum</keyword>
<evidence type="ECO:0000256" key="5">
    <source>
        <dbReference type="ARBA" id="ARBA00022692"/>
    </source>
</evidence>
<evidence type="ECO:0000256" key="4">
    <source>
        <dbReference type="ARBA" id="ARBA00022679"/>
    </source>
</evidence>
<feature type="transmembrane region" description="Helical" evidence="10">
    <location>
        <begin position="278"/>
        <end position="298"/>
    </location>
</feature>
<comment type="subcellular location">
    <subcellularLocation>
        <location evidence="1">Endoplasmic reticulum membrane</location>
        <topology evidence="1">Multi-pass membrane protein</topology>
    </subcellularLocation>
</comment>
<accession>A0A7J7J3F6</accession>
<feature type="transmembrane region" description="Helical" evidence="10">
    <location>
        <begin position="256"/>
        <end position="272"/>
    </location>
</feature>
<evidence type="ECO:0000256" key="1">
    <source>
        <dbReference type="ARBA" id="ARBA00004477"/>
    </source>
</evidence>
<comment type="caution">
    <text evidence="11">The sequence shown here is derived from an EMBL/GenBank/DDBJ whole genome shotgun (WGS) entry which is preliminary data.</text>
</comment>
<feature type="transmembrane region" description="Helical" evidence="10">
    <location>
        <begin position="156"/>
        <end position="176"/>
    </location>
</feature>
<keyword evidence="9 10" id="KW-0472">Membrane</keyword>
<proteinExistence type="inferred from homology"/>
<dbReference type="GO" id="GO:0005789">
    <property type="term" value="C:endoplasmic reticulum membrane"/>
    <property type="evidence" value="ECO:0007669"/>
    <property type="project" value="UniProtKB-SubCell"/>
</dbReference>
<evidence type="ECO:0000256" key="2">
    <source>
        <dbReference type="ARBA" id="ARBA00010794"/>
    </source>
</evidence>
<protein>
    <recommendedName>
        <fullName evidence="3">dolichol kinase</fullName>
        <ecNumber evidence="3">2.7.1.108</ecNumber>
    </recommendedName>
</protein>
<feature type="transmembrane region" description="Helical" evidence="10">
    <location>
        <begin position="319"/>
        <end position="341"/>
    </location>
</feature>
<evidence type="ECO:0000313" key="12">
    <source>
        <dbReference type="Proteomes" id="UP000593567"/>
    </source>
</evidence>
<dbReference type="EC" id="2.7.1.108" evidence="3"/>
<name>A0A7J7J3F6_BUGNE</name>
<feature type="transmembrane region" description="Helical" evidence="10">
    <location>
        <begin position="60"/>
        <end position="79"/>
    </location>
</feature>
<keyword evidence="4" id="KW-0808">Transferase</keyword>
<dbReference type="PANTHER" id="PTHR13205:SF15">
    <property type="entry name" value="DOLICHOL KINASE"/>
    <property type="match status" value="1"/>
</dbReference>
<feature type="transmembrane region" description="Helical" evidence="10">
    <location>
        <begin position="85"/>
        <end position="104"/>
    </location>
</feature>
<feature type="transmembrane region" description="Helical" evidence="10">
    <location>
        <begin position="183"/>
        <end position="206"/>
    </location>
</feature>
<feature type="transmembrane region" description="Helical" evidence="10">
    <location>
        <begin position="361"/>
        <end position="380"/>
    </location>
</feature>
<keyword evidence="12" id="KW-1185">Reference proteome</keyword>
<evidence type="ECO:0000256" key="9">
    <source>
        <dbReference type="ARBA" id="ARBA00023136"/>
    </source>
</evidence>
<gene>
    <name evidence="11" type="ORF">EB796_021025</name>
</gene>
<keyword evidence="5 10" id="KW-0812">Transmembrane</keyword>
<evidence type="ECO:0000256" key="10">
    <source>
        <dbReference type="SAM" id="Phobius"/>
    </source>
</evidence>
<keyword evidence="6" id="KW-0418">Kinase</keyword>
<sequence>MRLNLKGSLYIWMVPFLQLTNSILSNDDLYGIEAALGQTQVISILFIFCHIDFIGRFPNLSCSVLLTATVSFVVSFLIGEMRIQQQVLLLFLSALFGVKVLKIVQLFPKTFSFGEGVMVCQISTSAFFRFICLWIFPKKYDTQASLTEHRLHLFEYVILILSTVVLLPMMTSILVGKTQLRHLLGFVFYTMAGLLALVMLSVLVYYGQLWTLITALAHTNTQVFLLLYWAGLSLTAVLLVLVYNKKHWQVTTVDRKYFHMISVMIFMPGLIYDPEFTKLASVLAFLIFILVEFVRYSQLPPFGSQLDSALQIFLDKQDAGCLVLTHIYLLLGCSLPLWFALPAQLSGDWLYLYYDFVEGDMTLLSGITSLGIGDSFASIVGSRFGKAQYPVILMFMLKSNDVVKLPDFLKLICY</sequence>
<dbReference type="GO" id="GO:0004168">
    <property type="term" value="F:dolichol kinase activity"/>
    <property type="evidence" value="ECO:0007669"/>
    <property type="project" value="UniProtKB-EC"/>
</dbReference>
<reference evidence="11" key="1">
    <citation type="submission" date="2020-06" db="EMBL/GenBank/DDBJ databases">
        <title>Draft genome of Bugula neritina, a colonial animal packing powerful symbionts and potential medicines.</title>
        <authorList>
            <person name="Rayko M."/>
        </authorList>
    </citation>
    <scope>NUCLEOTIDE SEQUENCE [LARGE SCALE GENOMIC DNA]</scope>
    <source>
        <strain evidence="11">Kwan_BN1</strain>
    </source>
</reference>
<feature type="transmembrane region" description="Helical" evidence="10">
    <location>
        <begin position="226"/>
        <end position="244"/>
    </location>
</feature>
<dbReference type="Proteomes" id="UP000593567">
    <property type="component" value="Unassembled WGS sequence"/>
</dbReference>